<protein>
    <submittedName>
        <fullName evidence="2">Peptide-methionine (S)-S-oxide reductase MsrA</fullName>
        <ecNumber evidence="2">1.8.4.11</ecNumber>
    </submittedName>
</protein>
<feature type="non-terminal residue" evidence="2">
    <location>
        <position position="1"/>
    </location>
</feature>
<dbReference type="EC" id="1.8.4.11" evidence="2"/>
<feature type="compositionally biased region" description="Low complexity" evidence="1">
    <location>
        <begin position="143"/>
        <end position="164"/>
    </location>
</feature>
<proteinExistence type="predicted"/>
<organism evidence="2">
    <name type="scientific">uncultured Gemmatimonadaceae bacterium</name>
    <dbReference type="NCBI Taxonomy" id="246130"/>
    <lineage>
        <taxon>Bacteria</taxon>
        <taxon>Pseudomonadati</taxon>
        <taxon>Gemmatimonadota</taxon>
        <taxon>Gemmatimonadia</taxon>
        <taxon>Gemmatimonadales</taxon>
        <taxon>Gemmatimonadaceae</taxon>
        <taxon>environmental samples</taxon>
    </lineage>
</organism>
<keyword evidence="2" id="KW-0560">Oxidoreductase</keyword>
<name>A0A6J4KLF2_9BACT</name>
<evidence type="ECO:0000313" key="2">
    <source>
        <dbReference type="EMBL" id="CAA9309279.1"/>
    </source>
</evidence>
<feature type="compositionally biased region" description="Basic and acidic residues" evidence="1">
    <location>
        <begin position="198"/>
        <end position="209"/>
    </location>
</feature>
<feature type="compositionally biased region" description="Low complexity" evidence="1">
    <location>
        <begin position="1"/>
        <end position="12"/>
    </location>
</feature>
<reference evidence="2" key="1">
    <citation type="submission" date="2020-02" db="EMBL/GenBank/DDBJ databases">
        <authorList>
            <person name="Meier V. D."/>
        </authorList>
    </citation>
    <scope>NUCLEOTIDE SEQUENCE</scope>
    <source>
        <strain evidence="2">AVDCRST_MAG11</strain>
    </source>
</reference>
<dbReference type="EMBL" id="CADCTU010000308">
    <property type="protein sequence ID" value="CAA9309279.1"/>
    <property type="molecule type" value="Genomic_DNA"/>
</dbReference>
<feature type="region of interest" description="Disordered" evidence="1">
    <location>
        <begin position="1"/>
        <end position="40"/>
    </location>
</feature>
<accession>A0A6J4KLF2</accession>
<feature type="non-terminal residue" evidence="2">
    <location>
        <position position="215"/>
    </location>
</feature>
<feature type="compositionally biased region" description="Low complexity" evidence="1">
    <location>
        <begin position="20"/>
        <end position="29"/>
    </location>
</feature>
<sequence>ERVAGARPARGARAGGGRARVGAGRVAGAGRRRRRAAAGRVGGRDVRVGVLLVHRGGLREGAGRGRRGVRLHRRPRRQPHVRAGVVRRDGAPRGGAGVLRPEARELRAAPGRLLEERRPGGRARPVLRQGRAVHVGDLRGDSRGAAARRGVEAGGRALRAPQGAGRDGDRRRRAVLQGRGVPPGVLQEEPDPVQVLPDELRPRRAPARDRRGRQV</sequence>
<gene>
    <name evidence="2" type="ORF">AVDCRST_MAG11-1357</name>
</gene>
<evidence type="ECO:0000256" key="1">
    <source>
        <dbReference type="SAM" id="MobiDB-lite"/>
    </source>
</evidence>
<dbReference type="GO" id="GO:0008113">
    <property type="term" value="F:peptide-methionine (S)-S-oxide reductase activity"/>
    <property type="evidence" value="ECO:0007669"/>
    <property type="project" value="UniProtKB-EC"/>
</dbReference>
<dbReference type="AlphaFoldDB" id="A0A6J4KLF2"/>
<feature type="region of interest" description="Disordered" evidence="1">
    <location>
        <begin position="139"/>
        <end position="215"/>
    </location>
</feature>